<evidence type="ECO:0000313" key="4">
    <source>
        <dbReference type="Proteomes" id="UP000005408"/>
    </source>
</evidence>
<dbReference type="EnsemblMetazoa" id="G9969.1">
    <property type="protein sequence ID" value="G9969.1:cds"/>
    <property type="gene ID" value="G9969"/>
</dbReference>
<dbReference type="PANTHER" id="PTHR24024">
    <property type="entry name" value="PULMONARY SURFACTANT-ASSOCIATED PROTEIN A"/>
    <property type="match status" value="1"/>
</dbReference>
<dbReference type="InterPro" id="IPR051077">
    <property type="entry name" value="Ca-dependent_lectin"/>
</dbReference>
<feature type="coiled-coil region" evidence="1">
    <location>
        <begin position="82"/>
        <end position="116"/>
    </location>
</feature>
<organism evidence="3 4">
    <name type="scientific">Magallana gigas</name>
    <name type="common">Pacific oyster</name>
    <name type="synonym">Crassostrea gigas</name>
    <dbReference type="NCBI Taxonomy" id="29159"/>
    <lineage>
        <taxon>Eukaryota</taxon>
        <taxon>Metazoa</taxon>
        <taxon>Spiralia</taxon>
        <taxon>Lophotrochozoa</taxon>
        <taxon>Mollusca</taxon>
        <taxon>Bivalvia</taxon>
        <taxon>Autobranchia</taxon>
        <taxon>Pteriomorphia</taxon>
        <taxon>Ostreida</taxon>
        <taxon>Ostreoidea</taxon>
        <taxon>Ostreidae</taxon>
        <taxon>Magallana</taxon>
    </lineage>
</organism>
<dbReference type="GO" id="GO:0005615">
    <property type="term" value="C:extracellular space"/>
    <property type="evidence" value="ECO:0007669"/>
    <property type="project" value="TreeGrafter"/>
</dbReference>
<feature type="chain" id="PRO_5036454818" description="Short-chain collagen C4" evidence="2">
    <location>
        <begin position="23"/>
        <end position="315"/>
    </location>
</feature>
<protein>
    <recommendedName>
        <fullName evidence="5">Short-chain collagen C4</fullName>
    </recommendedName>
</protein>
<feature type="signal peptide" evidence="2">
    <location>
        <begin position="1"/>
        <end position="22"/>
    </location>
</feature>
<evidence type="ECO:0000256" key="1">
    <source>
        <dbReference type="SAM" id="Coils"/>
    </source>
</evidence>
<evidence type="ECO:0000313" key="3">
    <source>
        <dbReference type="EnsemblMetazoa" id="G9969.1:cds"/>
    </source>
</evidence>
<accession>A0A8W8P1F4</accession>
<dbReference type="OrthoDB" id="6086925at2759"/>
<proteinExistence type="predicted"/>
<dbReference type="Gene3D" id="1.20.1170.10">
    <property type="match status" value="1"/>
</dbReference>
<name>A0A8W8P1F4_MAGGI</name>
<keyword evidence="4" id="KW-1185">Reference proteome</keyword>
<dbReference type="Proteomes" id="UP000005408">
    <property type="component" value="Unassembled WGS sequence"/>
</dbReference>
<keyword evidence="2" id="KW-0732">Signal</keyword>
<dbReference type="PANTHER" id="PTHR24024:SF18">
    <property type="entry name" value="SHORT-CHAIN COLLAGEN C4-LIKE"/>
    <property type="match status" value="1"/>
</dbReference>
<sequence>MELVMLIAAVFLLIFSGFDVYGNKEKAADMDNSGIRPKDQRLLLNDPSTLLKEIEALKIEMTSLKSHMATQDTEVTTLNTKIKTLNTEMNSKNTELNSVNTELNSVNADVTKLKAEVLTQRTQIQSLQSRKEAGSIYTVWGKKACPAVNGTSIVYTGITGGKPFNEVGGGVNTLCLPHDPDDAPRDFPTSLQSAAHLYGSEYQFTYRKFAQDDDVPCAVCHIQGSGSVMMIPAKNTCPSGWNMQYHGFLVTDNDDSDWHAFDFVCLHEDAEYLTEGARQHNQDGHILFPVTAVCGSLPCPPYRNGQYITCVVCSL</sequence>
<dbReference type="OMA" id="KSHMATQ"/>
<reference evidence="3" key="1">
    <citation type="submission" date="2022-08" db="UniProtKB">
        <authorList>
            <consortium name="EnsemblMetazoa"/>
        </authorList>
    </citation>
    <scope>IDENTIFICATION</scope>
    <source>
        <strain evidence="3">05x7-T-G4-1.051#20</strain>
    </source>
</reference>
<dbReference type="AlphaFoldDB" id="A0A8W8P1F4"/>
<evidence type="ECO:0000256" key="2">
    <source>
        <dbReference type="SAM" id="SignalP"/>
    </source>
</evidence>
<keyword evidence="1" id="KW-0175">Coiled coil</keyword>
<evidence type="ECO:0008006" key="5">
    <source>
        <dbReference type="Google" id="ProtNLM"/>
    </source>
</evidence>
<dbReference type="SUPFAM" id="SSF58100">
    <property type="entry name" value="Bacterial hemolysins"/>
    <property type="match status" value="1"/>
</dbReference>